<dbReference type="GO" id="GO:0006508">
    <property type="term" value="P:proteolysis"/>
    <property type="evidence" value="ECO:0007669"/>
    <property type="project" value="UniProtKB-KW"/>
</dbReference>
<accession>A0A3Q0J6M2</accession>
<keyword evidence="11" id="KW-1015">Disulfide bond</keyword>
<dbReference type="InterPro" id="IPR042097">
    <property type="entry name" value="Aminopeptidase_N-like_N_sf"/>
</dbReference>
<dbReference type="Pfam" id="PF17900">
    <property type="entry name" value="Peptidase_M1_N"/>
    <property type="match status" value="1"/>
</dbReference>
<dbReference type="EC" id="3.4.11.-" evidence="16"/>
<keyword evidence="16" id="KW-1133">Transmembrane helix</keyword>
<keyword evidence="5 16" id="KW-0645">Protease</keyword>
<keyword evidence="8 14" id="KW-0862">Zinc</keyword>
<dbReference type="Gene3D" id="1.25.50.20">
    <property type="match status" value="1"/>
</dbReference>
<comment type="similarity">
    <text evidence="2 16">Belongs to the peptidase M1 family.</text>
</comment>
<dbReference type="InterPro" id="IPR014782">
    <property type="entry name" value="Peptidase_M1_dom"/>
</dbReference>
<dbReference type="FunFam" id="1.25.50.20:FF:000001">
    <property type="entry name" value="Aminopeptidase"/>
    <property type="match status" value="1"/>
</dbReference>
<dbReference type="InterPro" id="IPR024571">
    <property type="entry name" value="ERAP1-like_C_dom"/>
</dbReference>
<dbReference type="Pfam" id="PF01433">
    <property type="entry name" value="Peptidase_M1"/>
    <property type="match status" value="1"/>
</dbReference>
<organism evidence="21 22">
    <name type="scientific">Diaphorina citri</name>
    <name type="common">Asian citrus psyllid</name>
    <dbReference type="NCBI Taxonomy" id="121845"/>
    <lineage>
        <taxon>Eukaryota</taxon>
        <taxon>Metazoa</taxon>
        <taxon>Ecdysozoa</taxon>
        <taxon>Arthropoda</taxon>
        <taxon>Hexapoda</taxon>
        <taxon>Insecta</taxon>
        <taxon>Pterygota</taxon>
        <taxon>Neoptera</taxon>
        <taxon>Paraneoptera</taxon>
        <taxon>Hemiptera</taxon>
        <taxon>Sternorrhyncha</taxon>
        <taxon>Psylloidea</taxon>
        <taxon>Psyllidae</taxon>
        <taxon>Diaphorininae</taxon>
        <taxon>Diaphorina</taxon>
    </lineage>
</organism>
<evidence type="ECO:0000256" key="14">
    <source>
        <dbReference type="PIRSR" id="PIRSR634016-3"/>
    </source>
</evidence>
<dbReference type="Gene3D" id="1.10.390.10">
    <property type="entry name" value="Neutral Protease Domain 2"/>
    <property type="match status" value="2"/>
</dbReference>
<dbReference type="GO" id="GO:0008270">
    <property type="term" value="F:zinc ion binding"/>
    <property type="evidence" value="ECO:0007669"/>
    <property type="project" value="UniProtKB-UniRule"/>
</dbReference>
<keyword evidence="4" id="KW-1003">Cell membrane</keyword>
<dbReference type="Proteomes" id="UP000079169">
    <property type="component" value="Unplaced"/>
</dbReference>
<evidence type="ECO:0000256" key="5">
    <source>
        <dbReference type="ARBA" id="ARBA00022670"/>
    </source>
</evidence>
<dbReference type="STRING" id="121845.A0A3Q0J6M2"/>
<evidence type="ECO:0000256" key="11">
    <source>
        <dbReference type="ARBA" id="ARBA00023157"/>
    </source>
</evidence>
<dbReference type="GO" id="GO:0043171">
    <property type="term" value="P:peptide catabolic process"/>
    <property type="evidence" value="ECO:0007669"/>
    <property type="project" value="TreeGrafter"/>
</dbReference>
<feature type="binding site" evidence="14">
    <location>
        <position position="338"/>
    </location>
    <ligand>
        <name>Zn(2+)</name>
        <dbReference type="ChEBI" id="CHEBI:29105"/>
        <note>catalytic</note>
    </ligand>
</feature>
<evidence type="ECO:0000256" key="17">
    <source>
        <dbReference type="SAM" id="MobiDB-lite"/>
    </source>
</evidence>
<keyword evidence="12" id="KW-0325">Glycoprotein</keyword>
<dbReference type="GO" id="GO:0005886">
    <property type="term" value="C:plasma membrane"/>
    <property type="evidence" value="ECO:0007669"/>
    <property type="project" value="UniProtKB-SubCell"/>
</dbReference>
<keyword evidence="3 16" id="KW-0031">Aminopeptidase</keyword>
<evidence type="ECO:0000256" key="1">
    <source>
        <dbReference type="ARBA" id="ARBA00004236"/>
    </source>
</evidence>
<evidence type="ECO:0000256" key="7">
    <source>
        <dbReference type="ARBA" id="ARBA00022801"/>
    </source>
</evidence>
<dbReference type="GO" id="GO:0042277">
    <property type="term" value="F:peptide binding"/>
    <property type="evidence" value="ECO:0007669"/>
    <property type="project" value="TreeGrafter"/>
</dbReference>
<dbReference type="PANTHER" id="PTHR11533">
    <property type="entry name" value="PROTEASE M1 ZINC METALLOPROTEASE"/>
    <property type="match status" value="1"/>
</dbReference>
<evidence type="ECO:0000256" key="4">
    <source>
        <dbReference type="ARBA" id="ARBA00022475"/>
    </source>
</evidence>
<sequence>MLNHKDPQQNHTSENNINLDPGLDVEVKKAKAVKTPDFVHINVKLLSVCLVVVLAILLINTSLFAYKYYQCKATSDSSPTRNLIAELFKVEEKTTKAKFNGRLPTGVKPLAYKIKILPFLIENNFTFLGEVWIHVEVSQTTNNITLHMNDLTILERSIKQVDNRSANWESDEGTSLTIGQVRNDTINQFMVFELEDEQFWATKRYVLYIKYVGKLNDQMRGLYRSSYEVNNTKRWIMASQFQATDARRAFPCFDEPSLKAKFAISIGRLPNMTAISNMPLKDGNQSDPLGFLCMVDWENLENFGLITFRENSMLYDEQISTNYHKERIATIVAHELAHQWFGNLVTLAWWNDLWLNEGFASYIEYFGVDSVEHTWKIKDIFVVDELQNVFFLDALKSSHPVHVEVSHPDEITEIFDKISYSKGSSLLRMAEHFLTTEVLKLGLQKYIKKKAMGSSTQAELWAFLTNAGHEMRTLPEKMDVETIMNTWTLQTGFPRMAEHFLTTEVLKLGLQKYIKKKAMGSSTQAELWAFLTNAGHEMRTLPENMDVETIMNTWTLQTGFPVIRVARDYDAGSAVVKQVRVFPTTSENPPPKYTRYSHNDPSSEGRILLNEVPLAVDETTKMLNHKDPQQNHTSENNINLDPGLDVEGYYRVLYDEKNWYLIIATLRNSTTYNTIHLLNRAQLIDDAMNLARAGLLDYKIALDVTAYLQYETELVPWRSAMQALGYIEGQLYRRAYFDKYKKYLLHIIRPMYESIGFDGSPKDDQMTVYKRVDVLNRACILGLKDCVQKALSKYQNWISNPSKIENIPVNLKSIILCTGIRWGLSQDWDQLWTKYTQVTIASEKDIYLSALACSSEYWILSRYLEYALTESLIRKQDAPRVFSLVSQSAVGHTVALDFLYNNWDRIKKHFNGTQFQVTSIVKFCTKRISNELELTQLKNFVETNYKDLLASSRTIMQIIENAETNVKWMRKNYEPIVQWLNDTSNYDFTVIS</sequence>
<dbReference type="Gene3D" id="2.60.40.1730">
    <property type="entry name" value="tricorn interacting facor f3 domain"/>
    <property type="match status" value="1"/>
</dbReference>
<dbReference type="GO" id="GO:0005737">
    <property type="term" value="C:cytoplasm"/>
    <property type="evidence" value="ECO:0007669"/>
    <property type="project" value="TreeGrafter"/>
</dbReference>
<evidence type="ECO:0000259" key="18">
    <source>
        <dbReference type="Pfam" id="PF01433"/>
    </source>
</evidence>
<reference evidence="22" key="1">
    <citation type="submission" date="2025-08" db="UniProtKB">
        <authorList>
            <consortium name="RefSeq"/>
        </authorList>
    </citation>
    <scope>IDENTIFICATION</scope>
</reference>
<evidence type="ECO:0000259" key="19">
    <source>
        <dbReference type="Pfam" id="PF11838"/>
    </source>
</evidence>
<dbReference type="GO" id="GO:0070006">
    <property type="term" value="F:metalloaminopeptidase activity"/>
    <property type="evidence" value="ECO:0007669"/>
    <property type="project" value="TreeGrafter"/>
</dbReference>
<evidence type="ECO:0000256" key="13">
    <source>
        <dbReference type="PIRSR" id="PIRSR634016-1"/>
    </source>
</evidence>
<evidence type="ECO:0000256" key="8">
    <source>
        <dbReference type="ARBA" id="ARBA00022833"/>
    </source>
</evidence>
<evidence type="ECO:0000256" key="10">
    <source>
        <dbReference type="ARBA" id="ARBA00023136"/>
    </source>
</evidence>
<dbReference type="Pfam" id="PF11838">
    <property type="entry name" value="ERAP1_C"/>
    <property type="match status" value="1"/>
</dbReference>
<name>A0A3Q0J6M2_DIACI</name>
<dbReference type="CDD" id="cd09601">
    <property type="entry name" value="M1_APN-Q_like"/>
    <property type="match status" value="1"/>
</dbReference>
<feature type="transmembrane region" description="Helical" evidence="16">
    <location>
        <begin position="45"/>
        <end position="69"/>
    </location>
</feature>
<keyword evidence="16" id="KW-0812">Transmembrane</keyword>
<dbReference type="KEGG" id="dci:103515699"/>
<dbReference type="RefSeq" id="XP_026684101.1">
    <property type="nucleotide sequence ID" value="XM_026828300.1"/>
</dbReference>
<evidence type="ECO:0000256" key="3">
    <source>
        <dbReference type="ARBA" id="ARBA00022438"/>
    </source>
</evidence>
<feature type="domain" description="ERAP1-like C-terminal" evidence="19">
    <location>
        <begin position="646"/>
        <end position="963"/>
    </location>
</feature>
<evidence type="ECO:0000256" key="2">
    <source>
        <dbReference type="ARBA" id="ARBA00010136"/>
    </source>
</evidence>
<dbReference type="PaxDb" id="121845-A0A3Q0J6M2"/>
<dbReference type="SUPFAM" id="SSF55486">
    <property type="entry name" value="Metalloproteases ('zincins'), catalytic domain"/>
    <property type="match status" value="2"/>
</dbReference>
<feature type="active site" description="Proton acceptor" evidence="13">
    <location>
        <position position="335"/>
    </location>
</feature>
<dbReference type="FunFam" id="1.10.390.10:FF:000013">
    <property type="entry name" value="Aminopeptidase N"/>
    <property type="match status" value="1"/>
</dbReference>
<dbReference type="GO" id="GO:0005615">
    <property type="term" value="C:extracellular space"/>
    <property type="evidence" value="ECO:0007669"/>
    <property type="project" value="TreeGrafter"/>
</dbReference>
<proteinExistence type="inferred from homology"/>
<protein>
    <recommendedName>
        <fullName evidence="16">Aminopeptidase</fullName>
        <ecNumber evidence="16">3.4.11.-</ecNumber>
    </recommendedName>
</protein>
<evidence type="ECO:0000256" key="6">
    <source>
        <dbReference type="ARBA" id="ARBA00022723"/>
    </source>
</evidence>
<dbReference type="InterPro" id="IPR034016">
    <property type="entry name" value="M1_APN-typ"/>
</dbReference>
<dbReference type="PANTHER" id="PTHR11533:SF294">
    <property type="entry name" value="THYROTROPIN-RELEASING HORMONE-DEGRADING ECTOENZYME"/>
    <property type="match status" value="1"/>
</dbReference>
<evidence type="ECO:0000256" key="15">
    <source>
        <dbReference type="PIRSR" id="PIRSR634016-4"/>
    </source>
</evidence>
<keyword evidence="10 16" id="KW-0472">Membrane</keyword>
<feature type="domain" description="Peptidase M1 membrane alanine aminopeptidase" evidence="18">
    <location>
        <begin position="300"/>
        <end position="487"/>
    </location>
</feature>
<keyword evidence="6 14" id="KW-0479">Metal-binding</keyword>
<evidence type="ECO:0000313" key="21">
    <source>
        <dbReference type="Proteomes" id="UP000079169"/>
    </source>
</evidence>
<dbReference type="AlphaFoldDB" id="A0A3Q0J6M2"/>
<feature type="site" description="Transition state stabilizer" evidence="15">
    <location>
        <position position="420"/>
    </location>
</feature>
<evidence type="ECO:0000313" key="22">
    <source>
        <dbReference type="RefSeq" id="XP_026684101.1"/>
    </source>
</evidence>
<dbReference type="GeneID" id="103515699"/>
<keyword evidence="7 16" id="KW-0378">Hydrolase</keyword>
<evidence type="ECO:0000256" key="9">
    <source>
        <dbReference type="ARBA" id="ARBA00023049"/>
    </source>
</evidence>
<evidence type="ECO:0000256" key="16">
    <source>
        <dbReference type="RuleBase" id="RU364040"/>
    </source>
</evidence>
<evidence type="ECO:0000256" key="12">
    <source>
        <dbReference type="ARBA" id="ARBA00023180"/>
    </source>
</evidence>
<feature type="domain" description="Aminopeptidase N-like N-terminal" evidence="20">
    <location>
        <begin position="108"/>
        <end position="285"/>
    </location>
</feature>
<gene>
    <name evidence="22" type="primary">LOC103515699</name>
</gene>
<keyword evidence="9 16" id="KW-0482">Metalloprotease</keyword>
<feature type="binding site" evidence="14">
    <location>
        <position position="334"/>
    </location>
    <ligand>
        <name>Zn(2+)</name>
        <dbReference type="ChEBI" id="CHEBI:29105"/>
        <note>catalytic</note>
    </ligand>
</feature>
<keyword evidence="21" id="KW-1185">Reference proteome</keyword>
<evidence type="ECO:0000259" key="20">
    <source>
        <dbReference type="Pfam" id="PF17900"/>
    </source>
</evidence>
<feature type="compositionally biased region" description="Polar residues" evidence="17">
    <location>
        <begin position="9"/>
        <end position="18"/>
    </location>
</feature>
<dbReference type="SUPFAM" id="SSF63737">
    <property type="entry name" value="Leukotriene A4 hydrolase N-terminal domain"/>
    <property type="match status" value="1"/>
</dbReference>
<comment type="subcellular location">
    <subcellularLocation>
        <location evidence="1">Cell membrane</location>
    </subcellularLocation>
</comment>
<dbReference type="InterPro" id="IPR050344">
    <property type="entry name" value="Peptidase_M1_aminopeptidases"/>
</dbReference>
<dbReference type="InterPro" id="IPR045357">
    <property type="entry name" value="Aminopeptidase_N-like_N"/>
</dbReference>
<dbReference type="InterPro" id="IPR027268">
    <property type="entry name" value="Peptidase_M4/M1_CTD_sf"/>
</dbReference>
<feature type="binding site" evidence="14">
    <location>
        <position position="357"/>
    </location>
    <ligand>
        <name>Zn(2+)</name>
        <dbReference type="ChEBI" id="CHEBI:29105"/>
        <note>catalytic</note>
    </ligand>
</feature>
<feature type="region of interest" description="Disordered" evidence="17">
    <location>
        <begin position="1"/>
        <end position="20"/>
    </location>
</feature>
<comment type="cofactor">
    <cofactor evidence="14 16">
        <name>Zn(2+)</name>
        <dbReference type="ChEBI" id="CHEBI:29105"/>
    </cofactor>
    <text evidence="14 16">Binds 1 zinc ion per subunit.</text>
</comment>